<dbReference type="GO" id="GO:0003941">
    <property type="term" value="F:L-serine ammonia-lyase activity"/>
    <property type="evidence" value="ECO:0007669"/>
    <property type="project" value="TreeGrafter"/>
</dbReference>
<dbReference type="Gene3D" id="3.40.1020.10">
    <property type="entry name" value="Biosynthetic Threonine Deaminase, Domain 3"/>
    <property type="match status" value="1"/>
</dbReference>
<keyword evidence="15" id="KW-1185">Reference proteome</keyword>
<dbReference type="Pfam" id="PF00291">
    <property type="entry name" value="PALP"/>
    <property type="match status" value="1"/>
</dbReference>
<accession>A0A1M7K170</accession>
<evidence type="ECO:0000256" key="5">
    <source>
        <dbReference type="ARBA" id="ARBA00011881"/>
    </source>
</evidence>
<keyword evidence="6 12" id="KW-0028">Amino-acid biosynthesis</keyword>
<evidence type="ECO:0000256" key="8">
    <source>
        <dbReference type="ARBA" id="ARBA00022898"/>
    </source>
</evidence>
<dbReference type="InterPro" id="IPR011820">
    <property type="entry name" value="IlvA"/>
</dbReference>
<dbReference type="InterPro" id="IPR038110">
    <property type="entry name" value="TD_ACT-like_sf"/>
</dbReference>
<dbReference type="Gene3D" id="3.40.50.1100">
    <property type="match status" value="2"/>
</dbReference>
<dbReference type="Pfam" id="PF00585">
    <property type="entry name" value="Thr_dehydrat_C"/>
    <property type="match status" value="1"/>
</dbReference>
<dbReference type="FunFam" id="3.40.1020.10:FF:000002">
    <property type="entry name" value="L-threonine dehydratase"/>
    <property type="match status" value="1"/>
</dbReference>
<feature type="domain" description="ACT-like" evidence="13">
    <location>
        <begin position="332"/>
        <end position="406"/>
    </location>
</feature>
<evidence type="ECO:0000256" key="4">
    <source>
        <dbReference type="ARBA" id="ARBA00010869"/>
    </source>
</evidence>
<dbReference type="InterPro" id="IPR001721">
    <property type="entry name" value="TD_ACT-like"/>
</dbReference>
<name>A0A1M7K170_9ACTN</name>
<dbReference type="CDD" id="cd04907">
    <property type="entry name" value="ACT_ThrD-I_2"/>
    <property type="match status" value="1"/>
</dbReference>
<dbReference type="PROSITE" id="PS51672">
    <property type="entry name" value="ACT_LIKE"/>
    <property type="match status" value="1"/>
</dbReference>
<dbReference type="InterPro" id="IPR001926">
    <property type="entry name" value="TrpB-like_PALP"/>
</dbReference>
<dbReference type="NCBIfam" id="NF006390">
    <property type="entry name" value="PRK08639.1"/>
    <property type="match status" value="1"/>
</dbReference>
<gene>
    <name evidence="12" type="primary">ilvA</name>
    <name evidence="14" type="ORF">SAMN05443668_101970</name>
</gene>
<dbReference type="UniPathway" id="UPA00047">
    <property type="reaction ID" value="UER00054"/>
</dbReference>
<keyword evidence="8 12" id="KW-0663">Pyridoxal phosphate</keyword>
<dbReference type="EC" id="4.3.1.19" evidence="12"/>
<dbReference type="Proteomes" id="UP000184440">
    <property type="component" value="Unassembled WGS sequence"/>
</dbReference>
<comment type="cofactor">
    <cofactor evidence="2 12">
        <name>pyridoxal 5'-phosphate</name>
        <dbReference type="ChEBI" id="CHEBI:597326"/>
    </cofactor>
</comment>
<dbReference type="InterPro" id="IPR050147">
    <property type="entry name" value="Ser/Thr_Dehydratase"/>
</dbReference>
<dbReference type="NCBIfam" id="TIGR02079">
    <property type="entry name" value="THD1"/>
    <property type="match status" value="1"/>
</dbReference>
<evidence type="ECO:0000256" key="12">
    <source>
        <dbReference type="RuleBase" id="RU362012"/>
    </source>
</evidence>
<comment type="function">
    <text evidence="11 12">Catalyzes the anaerobic formation of alpha-ketobutyrate and ammonia from threonine in a two-step reaction. The first step involved a dehydration of threonine and a production of enamine intermediates (aminocrotonate), which tautomerizes to its imine form (iminobutyrate). Both intermediates are unstable and short-lived. The second step is the nonenzymatic hydrolysis of the enamine/imine intermediates to form 2-ketobutyrate and free ammonia. In the low water environment of the cell, the second step is accelerated by RidA.</text>
</comment>
<evidence type="ECO:0000259" key="13">
    <source>
        <dbReference type="PROSITE" id="PS51672"/>
    </source>
</evidence>
<dbReference type="GO" id="GO:0004794">
    <property type="term" value="F:threonine deaminase activity"/>
    <property type="evidence" value="ECO:0007669"/>
    <property type="project" value="UniProtKB-UniRule"/>
</dbReference>
<dbReference type="EMBL" id="FRCS01000001">
    <property type="protein sequence ID" value="SHM59008.1"/>
    <property type="molecule type" value="Genomic_DNA"/>
</dbReference>
<dbReference type="GO" id="GO:0006567">
    <property type="term" value="P:L-threonine catabolic process"/>
    <property type="evidence" value="ECO:0007669"/>
    <property type="project" value="TreeGrafter"/>
</dbReference>
<dbReference type="FunFam" id="3.40.50.1100:FF:000005">
    <property type="entry name" value="Threonine dehydratase catabolic"/>
    <property type="match status" value="1"/>
</dbReference>
<organism evidence="14 15">
    <name type="scientific">Cryptosporangium aurantiacum</name>
    <dbReference type="NCBI Taxonomy" id="134849"/>
    <lineage>
        <taxon>Bacteria</taxon>
        <taxon>Bacillati</taxon>
        <taxon>Actinomycetota</taxon>
        <taxon>Actinomycetes</taxon>
        <taxon>Cryptosporangiales</taxon>
        <taxon>Cryptosporangiaceae</taxon>
        <taxon>Cryptosporangium</taxon>
    </lineage>
</organism>
<dbReference type="SUPFAM" id="SSF53686">
    <property type="entry name" value="Tryptophan synthase beta subunit-like PLP-dependent enzymes"/>
    <property type="match status" value="1"/>
</dbReference>
<evidence type="ECO:0000256" key="1">
    <source>
        <dbReference type="ARBA" id="ARBA00001274"/>
    </source>
</evidence>
<reference evidence="14 15" key="1">
    <citation type="submission" date="2016-11" db="EMBL/GenBank/DDBJ databases">
        <authorList>
            <person name="Jaros S."/>
            <person name="Januszkiewicz K."/>
            <person name="Wedrychowicz H."/>
        </authorList>
    </citation>
    <scope>NUCLEOTIDE SEQUENCE [LARGE SCALE GENOMIC DNA]</scope>
    <source>
        <strain evidence="14 15">DSM 46144</strain>
    </source>
</reference>
<dbReference type="GO" id="GO:0009097">
    <property type="term" value="P:isoleucine biosynthetic process"/>
    <property type="evidence" value="ECO:0007669"/>
    <property type="project" value="UniProtKB-UniRule"/>
</dbReference>
<sequence length="415" mass="44054">MTRVDAEAVEAAAVRLGSVVSRTPLERNARLSARVGASVWLKREDLQVVRSYKVRGAYNLIAQLDRASRARGVVCASAGNHGQGLAYACAALGVRGKVFVPRPTPRQKRDRIAALGGEAVELIVAGDSYDEAAAAAAEDAARTGATLAPAFDDPRTIAGQGTVLKEAFEQLDEAPDTVVIPVGGGGLLAGSLAWLRERYPSVRVIGVEPAGAAGMAAALAAGGPVPLHDLDGFVDGAAVRRVGDVTYPLVAELGAELVRVAEGQVCVEMLELYQSDGIIAEPAGALAPSVLGTVVDIEPESSVLCVLSGGNNDVSRYAEVVERALVHEGRKHYFLVEFPQEPGALRRFLDEVLGPDDDITLFEYVKRNNRETGPALVGIELGRPEDLEPLLKRMDEAPPRIERVETDSPLFRFLL</sequence>
<comment type="similarity">
    <text evidence="4 12">Belongs to the serine/threonine dehydratase family.</text>
</comment>
<evidence type="ECO:0000256" key="7">
    <source>
        <dbReference type="ARBA" id="ARBA00022624"/>
    </source>
</evidence>
<evidence type="ECO:0000313" key="14">
    <source>
        <dbReference type="EMBL" id="SHM59008.1"/>
    </source>
</evidence>
<dbReference type="PANTHER" id="PTHR48078">
    <property type="entry name" value="THREONINE DEHYDRATASE, MITOCHONDRIAL-RELATED"/>
    <property type="match status" value="1"/>
</dbReference>
<evidence type="ECO:0000256" key="3">
    <source>
        <dbReference type="ARBA" id="ARBA00004810"/>
    </source>
</evidence>
<dbReference type="PANTHER" id="PTHR48078:SF11">
    <property type="entry name" value="THREONINE DEHYDRATASE, MITOCHONDRIAL"/>
    <property type="match status" value="1"/>
</dbReference>
<comment type="catalytic activity">
    <reaction evidence="1 12">
        <text>L-threonine = 2-oxobutanoate + NH4(+)</text>
        <dbReference type="Rhea" id="RHEA:22108"/>
        <dbReference type="ChEBI" id="CHEBI:16763"/>
        <dbReference type="ChEBI" id="CHEBI:28938"/>
        <dbReference type="ChEBI" id="CHEBI:57926"/>
        <dbReference type="EC" id="4.3.1.19"/>
    </reaction>
</comment>
<evidence type="ECO:0000256" key="9">
    <source>
        <dbReference type="ARBA" id="ARBA00023239"/>
    </source>
</evidence>
<keyword evidence="7 12" id="KW-0412">Isoleucine biosynthesis</keyword>
<evidence type="ECO:0000256" key="2">
    <source>
        <dbReference type="ARBA" id="ARBA00001933"/>
    </source>
</evidence>
<proteinExistence type="inferred from homology"/>
<dbReference type="GO" id="GO:0006565">
    <property type="term" value="P:L-serine catabolic process"/>
    <property type="evidence" value="ECO:0007669"/>
    <property type="project" value="TreeGrafter"/>
</dbReference>
<evidence type="ECO:0000313" key="15">
    <source>
        <dbReference type="Proteomes" id="UP000184440"/>
    </source>
</evidence>
<dbReference type="STRING" id="134849.SAMN05443668_101970"/>
<evidence type="ECO:0000256" key="6">
    <source>
        <dbReference type="ARBA" id="ARBA00022605"/>
    </source>
</evidence>
<keyword evidence="10 12" id="KW-0100">Branched-chain amino acid biosynthesis</keyword>
<protein>
    <recommendedName>
        <fullName evidence="12">L-threonine dehydratase</fullName>
        <ecNumber evidence="12">4.3.1.19</ecNumber>
    </recommendedName>
    <alternativeName>
        <fullName evidence="12">Threonine deaminase</fullName>
    </alternativeName>
</protein>
<evidence type="ECO:0000256" key="10">
    <source>
        <dbReference type="ARBA" id="ARBA00023304"/>
    </source>
</evidence>
<dbReference type="CDD" id="cd01562">
    <property type="entry name" value="Thr-dehyd"/>
    <property type="match status" value="1"/>
</dbReference>
<keyword evidence="9 12" id="KW-0456">Lyase</keyword>
<comment type="subunit">
    <text evidence="5 12">Homotetramer.</text>
</comment>
<dbReference type="InterPro" id="IPR036052">
    <property type="entry name" value="TrpB-like_PALP_sf"/>
</dbReference>
<comment type="pathway">
    <text evidence="3 12">Amino-acid biosynthesis; L-isoleucine biosynthesis; 2-oxobutanoate from L-threonine: step 1/1.</text>
</comment>
<dbReference type="AlphaFoldDB" id="A0A1M7K170"/>
<evidence type="ECO:0000256" key="11">
    <source>
        <dbReference type="ARBA" id="ARBA00025527"/>
    </source>
</evidence>